<organism evidence="1 2">
    <name type="scientific">Lelliottia aquatilis</name>
    <dbReference type="NCBI Taxonomy" id="2080838"/>
    <lineage>
        <taxon>Bacteria</taxon>
        <taxon>Pseudomonadati</taxon>
        <taxon>Pseudomonadota</taxon>
        <taxon>Gammaproteobacteria</taxon>
        <taxon>Enterobacterales</taxon>
        <taxon>Enterobacteriaceae</taxon>
        <taxon>Lelliottia</taxon>
    </lineage>
</organism>
<keyword evidence="2" id="KW-1185">Reference proteome</keyword>
<accession>A0ABX5A1A1</accession>
<evidence type="ECO:0008006" key="3">
    <source>
        <dbReference type="Google" id="ProtNLM"/>
    </source>
</evidence>
<name>A0ABX5A1A1_9ENTR</name>
<evidence type="ECO:0000313" key="1">
    <source>
        <dbReference type="EMBL" id="POZ22792.1"/>
    </source>
</evidence>
<protein>
    <recommendedName>
        <fullName evidence="3">Phage protein</fullName>
    </recommendedName>
</protein>
<proteinExistence type="predicted"/>
<dbReference type="Proteomes" id="UP000237025">
    <property type="component" value="Unassembled WGS sequence"/>
</dbReference>
<gene>
    <name evidence="1" type="ORF">C3712_11565</name>
</gene>
<dbReference type="EMBL" id="PQVW01000007">
    <property type="protein sequence ID" value="POZ22792.1"/>
    <property type="molecule type" value="Genomic_DNA"/>
</dbReference>
<reference evidence="1 2" key="1">
    <citation type="submission" date="2018-02" db="EMBL/GenBank/DDBJ databases">
        <title>Lelliotia aquatilis sp. nov., isolated from drinking water.</title>
        <authorList>
            <person name="Kaempfer P."/>
            <person name="Glaeser S."/>
            <person name="Exner M."/>
            <person name="Doijad S."/>
            <person name="Chakraborty T."/>
        </authorList>
    </citation>
    <scope>NUCLEOTIDE SEQUENCE [LARGE SCALE GENOMIC DNA]</scope>
    <source>
        <strain evidence="1 2">6331-17</strain>
    </source>
</reference>
<evidence type="ECO:0000313" key="2">
    <source>
        <dbReference type="Proteomes" id="UP000237025"/>
    </source>
</evidence>
<dbReference type="RefSeq" id="WP_095281127.1">
    <property type="nucleotide sequence ID" value="NZ_PQVT01000008.1"/>
</dbReference>
<comment type="caution">
    <text evidence="1">The sequence shown here is derived from an EMBL/GenBank/DDBJ whole genome shotgun (WGS) entry which is preliminary data.</text>
</comment>
<sequence length="209" mass="24319">MSPLMIDSADFSQKLGLMSRNVEHTETFLARGTAEFQLPGFVLPTGYRLLKSRQGNEYRIVTTDDGKPYTAYAVKLQFHHEITYPDGAATQIMVWRTPRTIHQRVVSGFPQYFFQWILSEYDIVVSDSEQTGDGQRFWLRMIDWAYTMQYQISVADGTIAEDWELTPVDSYSDLEERWISFAWGYDRDVHPHRRLVISKTKIASKTNET</sequence>